<evidence type="ECO:0000313" key="2">
    <source>
        <dbReference type="EMBL" id="KAJ0201170.1"/>
    </source>
</evidence>
<comment type="caution">
    <text evidence="2">The sequence shown here is derived from an EMBL/GenBank/DDBJ whole genome shotgun (WGS) entry which is preliminary data.</text>
</comment>
<evidence type="ECO:0000313" key="3">
    <source>
        <dbReference type="Proteomes" id="UP000235145"/>
    </source>
</evidence>
<organism evidence="2 3">
    <name type="scientific">Lactuca sativa</name>
    <name type="common">Garden lettuce</name>
    <dbReference type="NCBI Taxonomy" id="4236"/>
    <lineage>
        <taxon>Eukaryota</taxon>
        <taxon>Viridiplantae</taxon>
        <taxon>Streptophyta</taxon>
        <taxon>Embryophyta</taxon>
        <taxon>Tracheophyta</taxon>
        <taxon>Spermatophyta</taxon>
        <taxon>Magnoliopsida</taxon>
        <taxon>eudicotyledons</taxon>
        <taxon>Gunneridae</taxon>
        <taxon>Pentapetalae</taxon>
        <taxon>asterids</taxon>
        <taxon>campanulids</taxon>
        <taxon>Asterales</taxon>
        <taxon>Asteraceae</taxon>
        <taxon>Cichorioideae</taxon>
        <taxon>Cichorieae</taxon>
        <taxon>Lactucinae</taxon>
        <taxon>Lactuca</taxon>
    </lineage>
</organism>
<protein>
    <submittedName>
        <fullName evidence="2">Uncharacterized protein</fullName>
    </submittedName>
</protein>
<reference evidence="2 3" key="1">
    <citation type="journal article" date="2017" name="Nat. Commun.">
        <title>Genome assembly with in vitro proximity ligation data and whole-genome triplication in lettuce.</title>
        <authorList>
            <person name="Reyes-Chin-Wo S."/>
            <person name="Wang Z."/>
            <person name="Yang X."/>
            <person name="Kozik A."/>
            <person name="Arikit S."/>
            <person name="Song C."/>
            <person name="Xia L."/>
            <person name="Froenicke L."/>
            <person name="Lavelle D.O."/>
            <person name="Truco M.J."/>
            <person name="Xia R."/>
            <person name="Zhu S."/>
            <person name="Xu C."/>
            <person name="Xu H."/>
            <person name="Xu X."/>
            <person name="Cox K."/>
            <person name="Korf I."/>
            <person name="Meyers B.C."/>
            <person name="Michelmore R.W."/>
        </authorList>
    </citation>
    <scope>NUCLEOTIDE SEQUENCE [LARGE SCALE GENOMIC DNA]</scope>
    <source>
        <strain evidence="3">cv. Salinas</strain>
        <tissue evidence="2">Seedlings</tissue>
    </source>
</reference>
<keyword evidence="1" id="KW-0472">Membrane</keyword>
<keyword evidence="1" id="KW-1133">Transmembrane helix</keyword>
<proteinExistence type="predicted"/>
<feature type="transmembrane region" description="Helical" evidence="1">
    <location>
        <begin position="36"/>
        <end position="61"/>
    </location>
</feature>
<gene>
    <name evidence="2" type="ORF">LSAT_V11C600339050</name>
</gene>
<dbReference type="EMBL" id="NBSK02000006">
    <property type="protein sequence ID" value="KAJ0201170.1"/>
    <property type="molecule type" value="Genomic_DNA"/>
</dbReference>
<sequence>MPLTLFLTLFPMFGSAFFVVRFIGTDSCPIISTVIALLLLLVTLILSSFLFFVILILIYIFCTFPRYLCFSLLAGMTSACIWQSSESLATFRAEIAADNEAEIYARIRSLRGRDYYNLPPQNNPGEYEGLVHNNFEQAIDVPHYRAILDREYFELTVLERKGLLQDRLFDLMFGEQKIYRIMELSLYTNIRTEAYDFLEGKVEPVSSLQHSFQRDIMDGSLNFFIQDTNQSGRNSQIYREFYSHFNDEVFRLKFGLPLP</sequence>
<name>A0A9R1V7L3_LACSA</name>
<evidence type="ECO:0000256" key="1">
    <source>
        <dbReference type="SAM" id="Phobius"/>
    </source>
</evidence>
<feature type="transmembrane region" description="Helical" evidence="1">
    <location>
        <begin position="6"/>
        <end position="24"/>
    </location>
</feature>
<keyword evidence="1" id="KW-0812">Transmembrane</keyword>
<accession>A0A9R1V7L3</accession>
<keyword evidence="3" id="KW-1185">Reference proteome</keyword>
<dbReference type="Proteomes" id="UP000235145">
    <property type="component" value="Unassembled WGS sequence"/>
</dbReference>
<dbReference type="AlphaFoldDB" id="A0A9R1V7L3"/>